<dbReference type="Pfam" id="PF13585">
    <property type="entry name" value="CHU_C"/>
    <property type="match status" value="1"/>
</dbReference>
<evidence type="ECO:0000256" key="1">
    <source>
        <dbReference type="SAM" id="SignalP"/>
    </source>
</evidence>
<evidence type="ECO:0000313" key="4">
    <source>
        <dbReference type="EMBL" id="SDG80157.1"/>
    </source>
</evidence>
<accession>A0A1G7X7Q6</accession>
<keyword evidence="1" id="KW-0732">Signal</keyword>
<dbReference type="RefSeq" id="WP_092466117.1">
    <property type="nucleotide sequence ID" value="NZ_FNCZ01000001.1"/>
</dbReference>
<dbReference type="Proteomes" id="UP000199492">
    <property type="component" value="Unassembled WGS sequence"/>
</dbReference>
<dbReference type="STRING" id="262004.SAMN04489796_101625"/>
<feature type="chain" id="PRO_5011495151" evidence="1">
    <location>
        <begin position="20"/>
        <end position="1137"/>
    </location>
</feature>
<dbReference type="InterPro" id="IPR057693">
    <property type="entry name" value="DUF7933"/>
</dbReference>
<name>A0A1G7X7Q6_9FLAO</name>
<keyword evidence="5" id="KW-1185">Reference proteome</keyword>
<feature type="domain" description="DUF11" evidence="2">
    <location>
        <begin position="926"/>
        <end position="1040"/>
    </location>
</feature>
<dbReference type="InterPro" id="IPR026341">
    <property type="entry name" value="T9SS_type_B"/>
</dbReference>
<dbReference type="PANTHER" id="PTHR34819">
    <property type="entry name" value="LARGE CYSTEINE-RICH PERIPLASMIC PROTEIN OMCB"/>
    <property type="match status" value="1"/>
</dbReference>
<dbReference type="EMBL" id="FNCZ01000001">
    <property type="protein sequence ID" value="SDG80157.1"/>
    <property type="molecule type" value="Genomic_DNA"/>
</dbReference>
<reference evidence="5" key="1">
    <citation type="submission" date="2016-10" db="EMBL/GenBank/DDBJ databases">
        <authorList>
            <person name="Varghese N."/>
            <person name="Submissions S."/>
        </authorList>
    </citation>
    <scope>NUCLEOTIDE SEQUENCE [LARGE SCALE GENOMIC DNA]</scope>
    <source>
        <strain evidence="5">DSM 15363</strain>
    </source>
</reference>
<proteinExistence type="predicted"/>
<dbReference type="InterPro" id="IPR051172">
    <property type="entry name" value="Chlamydia_OmcB"/>
</dbReference>
<dbReference type="InterPro" id="IPR001434">
    <property type="entry name" value="OmcB-like_DUF11"/>
</dbReference>
<gene>
    <name evidence="4" type="ORF">SAMN04489796_101625</name>
</gene>
<protein>
    <submittedName>
        <fullName evidence="4">Conserved repeat domain-containing protein/gliding motility-associated C-terminal domain-containing protein</fullName>
    </submittedName>
</protein>
<dbReference type="Gene3D" id="2.60.40.1170">
    <property type="entry name" value="Mu homology domain, subdomain B"/>
    <property type="match status" value="1"/>
</dbReference>
<evidence type="ECO:0000259" key="3">
    <source>
        <dbReference type="Pfam" id="PF25564"/>
    </source>
</evidence>
<sequence>MTKPLCFLLVLFSSIYVSYSQTTDLSIAIEAQNLSGTPVSQVNIYEDFQYVITVLNSGNSVDNASISINFDTDLTINSYASQNNTNGASDVANISIVNNVLTASIAAMPNNSSVELIVLVTAPTNLGGIAANGTINPPDNIEDTNTSNNQSIISIDVLDIDIDFTVIHEQISPPEGTAINAWGDTVTYQFTITNNSVIDFPITQIEGNLILASSNFTGQPFAEFVSLECIGTNNGTVCPDLTDVLGNSTTVGSSNVSIPTTLFVNSEELEITSGGSITFEMVYRYSNFSCTVDPMPIQVNSFIKISIDHHILSSINSNFVTTHLLEANLCPETDICIETVQVDPEITSDIAYNQEITFITTVCNMGSVETPMRFFLQNLSFPNAIWNIISVNCIETSGPVLCSDFILTSEGGQVWSSSSFILQPNTTITIETVLEYIEPECATNTNSMSAVIRSGTNILDTQLVDSNPLNNYFTNQIELPPVLNLCVESDLKVTKVQTSPELPIGSSPNNTTGWGLVSYEITVNNDGDTDAIIEVRDYMPSVDNGDVSVNGMLVSVECTGTTGTASCFEIENTNIGELFDGVPEEGQLDIFWQIIPEDNWVLPANSSVNFSVAIDWLPECSTSPIEATNEVVAYYVNDITDYNITNNRAEVHTYFAPCVDLVTQTYPEFTQVNTNQAFNWVIDISNSTTSSNATDVLFENTLNSAFTIVGSPSCIVASGAASCMSNFNITGNFISGIIPNMEAGSTVKISIPVTAPSYGGAFNNIAEAIPSAENNEELTPETNISINSVQVIAPVLQKSFVPETIIEGGESELIFTVFNIASNPTQTQISFTDNLPNGVFLIGLPNWIEANGSITTFIGEIGDAFVGIENLVFPEGVDSCTFSVMVSSDVSGTYLNNFQNFTNNNNLDISQTSATLNVIVDTSDVDIEITKTVMPAEAFYGQNVDFTITATNLGTTTATLIEVIDILPQGYEFVSATTSSGVFDDTTFNWNIPSLNPNTPESLVLTASVISSTDLTNLAILHSVNEPDRDLTNNEDHATVEISNCLIIPEGISPNNDGKNDTFDIPCIEDYMDNTLKIYNRYGTQIYEAKNYINTWDGEANMGLLKSSKVLPVGTYFYVLNIRGIDKPFIGYVYLNY</sequence>
<evidence type="ECO:0000259" key="2">
    <source>
        <dbReference type="Pfam" id="PF01345"/>
    </source>
</evidence>
<dbReference type="InterPro" id="IPR047589">
    <property type="entry name" value="DUF11_rpt"/>
</dbReference>
<dbReference type="NCBIfam" id="TIGR04131">
    <property type="entry name" value="Bac_Flav_CTERM"/>
    <property type="match status" value="1"/>
</dbReference>
<dbReference type="PANTHER" id="PTHR34819:SF3">
    <property type="entry name" value="CELL SURFACE PROTEIN"/>
    <property type="match status" value="1"/>
</dbReference>
<organism evidence="4 5">
    <name type="scientific">Winogradskyella thalassocola</name>
    <dbReference type="NCBI Taxonomy" id="262004"/>
    <lineage>
        <taxon>Bacteria</taxon>
        <taxon>Pseudomonadati</taxon>
        <taxon>Bacteroidota</taxon>
        <taxon>Flavobacteriia</taxon>
        <taxon>Flavobacteriales</taxon>
        <taxon>Flavobacteriaceae</taxon>
        <taxon>Winogradskyella</taxon>
    </lineage>
</organism>
<dbReference type="Pfam" id="PF25564">
    <property type="entry name" value="DUF7933"/>
    <property type="match status" value="1"/>
</dbReference>
<dbReference type="AlphaFoldDB" id="A0A1G7X7Q6"/>
<evidence type="ECO:0000313" key="5">
    <source>
        <dbReference type="Proteomes" id="UP000199492"/>
    </source>
</evidence>
<feature type="signal peptide" evidence="1">
    <location>
        <begin position="1"/>
        <end position="19"/>
    </location>
</feature>
<feature type="domain" description="DUF7933" evidence="3">
    <location>
        <begin position="794"/>
        <end position="918"/>
    </location>
</feature>
<dbReference type="Pfam" id="PF01345">
    <property type="entry name" value="DUF11"/>
    <property type="match status" value="1"/>
</dbReference>
<dbReference type="OrthoDB" id="1236981at2"/>
<dbReference type="NCBIfam" id="TIGR01451">
    <property type="entry name" value="B_ant_repeat"/>
    <property type="match status" value="1"/>
</dbReference>